<evidence type="ECO:0000313" key="3">
    <source>
        <dbReference type="Proteomes" id="UP000540128"/>
    </source>
</evidence>
<sequence>MASADRKTSTERWGEQDEPSKDPAERAWEGRHDTELSGLLLPVDEDHRLGPDIGGYGNDVEISDAELVAAAKQSLRGLPQALRRNLEKQIDRSGLEGIAMRSYTENALGVAYEDSEAHAAIRVESLKDRAAAEREHRLVVKSLRAGEGKPAPKIKGHPQAYCHRVDLDMEYGHRQVLCSAPRGKYLVILAGEASTEDAVGRAVELFANQLDHLDAPGKYI</sequence>
<dbReference type="Proteomes" id="UP000540128">
    <property type="component" value="Unassembled WGS sequence"/>
</dbReference>
<reference evidence="2 3" key="1">
    <citation type="submission" date="2020-03" db="EMBL/GenBank/DDBJ databases">
        <title>Complete genome sequence of sixteen Streptomyces strains facilitates identification of candidate genes involved in plant growth-promotion in grain legumes and cereals.</title>
        <authorList>
            <person name="Gopalakrishnan S."/>
            <person name="Thakur V."/>
            <person name="Saxena R."/>
            <person name="Vadlamudi S."/>
            <person name="Purohit S."/>
            <person name="Kumar V."/>
            <person name="Rathore A."/>
            <person name="Chitikineni A."/>
            <person name="Varshney R.K."/>
        </authorList>
    </citation>
    <scope>NUCLEOTIDE SEQUENCE [LARGE SCALE GENOMIC DNA]</scope>
    <source>
        <strain evidence="2 3">KAI-180</strain>
    </source>
</reference>
<gene>
    <name evidence="2" type="ORF">G6W59_22365</name>
</gene>
<dbReference type="RefSeq" id="WP_147483969.1">
    <property type="nucleotide sequence ID" value="NZ_JAANNT010000021.1"/>
</dbReference>
<protein>
    <submittedName>
        <fullName evidence="2">Uncharacterized protein</fullName>
    </submittedName>
</protein>
<comment type="caution">
    <text evidence="2">The sequence shown here is derived from an EMBL/GenBank/DDBJ whole genome shotgun (WGS) entry which is preliminary data.</text>
</comment>
<evidence type="ECO:0000256" key="1">
    <source>
        <dbReference type="SAM" id="MobiDB-lite"/>
    </source>
</evidence>
<dbReference type="EMBL" id="JAANNT010000021">
    <property type="protein sequence ID" value="NUV31016.1"/>
    <property type="molecule type" value="Genomic_DNA"/>
</dbReference>
<feature type="region of interest" description="Disordered" evidence="1">
    <location>
        <begin position="1"/>
        <end position="33"/>
    </location>
</feature>
<dbReference type="AlphaFoldDB" id="A0A7Y6F1D3"/>
<accession>A0A7Y6F1D3</accession>
<proteinExistence type="predicted"/>
<organism evidence="2 3">
    <name type="scientific">Streptomyces odorifer</name>
    <dbReference type="NCBI Taxonomy" id="53450"/>
    <lineage>
        <taxon>Bacteria</taxon>
        <taxon>Bacillati</taxon>
        <taxon>Actinomycetota</taxon>
        <taxon>Actinomycetes</taxon>
        <taxon>Kitasatosporales</taxon>
        <taxon>Streptomycetaceae</taxon>
        <taxon>Streptomyces</taxon>
        <taxon>Streptomyces albidoflavus group</taxon>
    </lineage>
</organism>
<evidence type="ECO:0000313" key="2">
    <source>
        <dbReference type="EMBL" id="NUV31016.1"/>
    </source>
</evidence>
<keyword evidence="3" id="KW-1185">Reference proteome</keyword>
<name>A0A7Y6F1D3_9ACTN</name>